<proteinExistence type="inferred from homology"/>
<dbReference type="PANTHER" id="PTHR10811">
    <property type="entry name" value="FRINGE-RELATED"/>
    <property type="match status" value="1"/>
</dbReference>
<evidence type="ECO:0000256" key="2">
    <source>
        <dbReference type="ARBA" id="ARBA00008661"/>
    </source>
</evidence>
<dbReference type="AlphaFoldDB" id="A0A0M3JSV0"/>
<feature type="domain" description="Fringe-like glycosyltransferase" evidence="10">
    <location>
        <begin position="4"/>
        <end position="244"/>
    </location>
</feature>
<keyword evidence="4" id="KW-0808">Transferase</keyword>
<keyword evidence="6" id="KW-0735">Signal-anchor</keyword>
<evidence type="ECO:0000256" key="4">
    <source>
        <dbReference type="ARBA" id="ARBA00022679"/>
    </source>
</evidence>
<organism evidence="11">
    <name type="scientific">Anisakis simplex</name>
    <name type="common">Herring worm</name>
    <dbReference type="NCBI Taxonomy" id="6269"/>
    <lineage>
        <taxon>Eukaryota</taxon>
        <taxon>Metazoa</taxon>
        <taxon>Ecdysozoa</taxon>
        <taxon>Nematoda</taxon>
        <taxon>Chromadorea</taxon>
        <taxon>Rhabditida</taxon>
        <taxon>Spirurina</taxon>
        <taxon>Ascaridomorpha</taxon>
        <taxon>Ascaridoidea</taxon>
        <taxon>Anisakidae</taxon>
        <taxon>Anisakis</taxon>
        <taxon>Anisakis simplex complex</taxon>
    </lineage>
</organism>
<dbReference type="GO" id="GO:0016757">
    <property type="term" value="F:glycosyltransferase activity"/>
    <property type="evidence" value="ECO:0007669"/>
    <property type="project" value="UniProtKB-KW"/>
</dbReference>
<evidence type="ECO:0000256" key="5">
    <source>
        <dbReference type="ARBA" id="ARBA00022692"/>
    </source>
</evidence>
<keyword evidence="3" id="KW-0328">Glycosyltransferase</keyword>
<dbReference type="InterPro" id="IPR003378">
    <property type="entry name" value="Fringe-like_glycosylTrfase"/>
</dbReference>
<evidence type="ECO:0000256" key="6">
    <source>
        <dbReference type="ARBA" id="ARBA00022968"/>
    </source>
</evidence>
<evidence type="ECO:0000256" key="9">
    <source>
        <dbReference type="ARBA" id="ARBA00037847"/>
    </source>
</evidence>
<name>A0A0M3JSV0_ANISI</name>
<dbReference type="Gene3D" id="3.90.550.50">
    <property type="match status" value="1"/>
</dbReference>
<evidence type="ECO:0000259" key="10">
    <source>
        <dbReference type="Pfam" id="PF02434"/>
    </source>
</evidence>
<protein>
    <submittedName>
        <fullName evidence="11">Fringe glycosyltransferase (inferred by orthology to a D. melanogaster protein)</fullName>
    </submittedName>
</protein>
<keyword evidence="8" id="KW-0472">Membrane</keyword>
<dbReference type="GO" id="GO:0016020">
    <property type="term" value="C:membrane"/>
    <property type="evidence" value="ECO:0007669"/>
    <property type="project" value="UniProtKB-SubCell"/>
</dbReference>
<dbReference type="GO" id="GO:0012505">
    <property type="term" value="C:endomembrane system"/>
    <property type="evidence" value="ECO:0007669"/>
    <property type="project" value="UniProtKB-SubCell"/>
</dbReference>
<comment type="similarity">
    <text evidence="2">Belongs to the glycosyltransferase 31 family.</text>
</comment>
<reference evidence="11" key="1">
    <citation type="submission" date="2017-02" db="UniProtKB">
        <authorList>
            <consortium name="WormBaseParasite"/>
        </authorList>
    </citation>
    <scope>IDENTIFICATION</scope>
</reference>
<accession>A0A0M3JSV0</accession>
<keyword evidence="5" id="KW-0812">Transmembrane</keyword>
<evidence type="ECO:0000256" key="1">
    <source>
        <dbReference type="ARBA" id="ARBA00004606"/>
    </source>
</evidence>
<keyword evidence="7" id="KW-1133">Transmembrane helix</keyword>
<comment type="subcellular location">
    <subcellularLocation>
        <location evidence="9">Endomembrane system</location>
        <topology evidence="9">Single-pass membrane protein</topology>
    </subcellularLocation>
    <subcellularLocation>
        <location evidence="1">Membrane</location>
        <topology evidence="1">Single-pass type II membrane protein</topology>
    </subcellularLocation>
</comment>
<evidence type="ECO:0000256" key="8">
    <source>
        <dbReference type="ARBA" id="ARBA00023136"/>
    </source>
</evidence>
<evidence type="ECO:0000313" key="11">
    <source>
        <dbReference type="WBParaSite" id="ASIM_0001107601-mRNA-1"/>
    </source>
</evidence>
<dbReference type="Pfam" id="PF02434">
    <property type="entry name" value="Fringe"/>
    <property type="match status" value="1"/>
</dbReference>
<dbReference type="WBParaSite" id="ASIM_0001107601-mRNA-1">
    <property type="protein sequence ID" value="ASIM_0001107601-mRNA-1"/>
    <property type="gene ID" value="ASIM_0001107601"/>
</dbReference>
<evidence type="ECO:0000256" key="7">
    <source>
        <dbReference type="ARBA" id="ARBA00022989"/>
    </source>
</evidence>
<evidence type="ECO:0000256" key="3">
    <source>
        <dbReference type="ARBA" id="ARBA00022676"/>
    </source>
</evidence>
<sequence>LADLNEIIIAVRTTRRYHENRAKDITETWFQLAPHNIYFVTDSEDETFNKSTRNHVIVANECDQQHTRNYLRSTVHLHTIFRWSCHFDDDNYVNLMELSHLLKQLNPSKDWYLGKPSTTGPISVDSKHDKVKFWFATGGAGFCLSRSLITKMGPYIKNGGFERLAEHLKLPDDVTLGYLIEHLLNVKLTVVNGFHSHLEELETIEREDLFKQISFSAGDRMNSRFAKNLVDVPQEYAFGDDPQRFRSLHCFLFRLNCRR</sequence>